<evidence type="ECO:0000313" key="1">
    <source>
        <dbReference type="Proteomes" id="UP000095287"/>
    </source>
</evidence>
<organism evidence="1 2">
    <name type="scientific">Steinernema glaseri</name>
    <dbReference type="NCBI Taxonomy" id="37863"/>
    <lineage>
        <taxon>Eukaryota</taxon>
        <taxon>Metazoa</taxon>
        <taxon>Ecdysozoa</taxon>
        <taxon>Nematoda</taxon>
        <taxon>Chromadorea</taxon>
        <taxon>Rhabditida</taxon>
        <taxon>Tylenchina</taxon>
        <taxon>Panagrolaimomorpha</taxon>
        <taxon>Strongyloidoidea</taxon>
        <taxon>Steinernematidae</taxon>
        <taxon>Steinernema</taxon>
    </lineage>
</organism>
<accession>A0A1I7ZW26</accession>
<proteinExistence type="predicted"/>
<evidence type="ECO:0000313" key="2">
    <source>
        <dbReference type="WBParaSite" id="L893_g3017.t1"/>
    </source>
</evidence>
<dbReference type="Proteomes" id="UP000095287">
    <property type="component" value="Unplaced"/>
</dbReference>
<dbReference type="WBParaSite" id="L893_g3017.t1">
    <property type="protein sequence ID" value="L893_g3017.t1"/>
    <property type="gene ID" value="L893_g3017"/>
</dbReference>
<protein>
    <submittedName>
        <fullName evidence="2">Uncharacterized protein</fullName>
    </submittedName>
</protein>
<dbReference type="AlphaFoldDB" id="A0A1I7ZW26"/>
<sequence>MLAELSALEEDLIEEGNAKQYGERLCGTRTTVHSHLFSLFYVSRNHKNCSKTGLHALTTMLLTKTLLKVPTGLTMISS</sequence>
<reference evidence="2" key="1">
    <citation type="submission" date="2016-11" db="UniProtKB">
        <authorList>
            <consortium name="WormBaseParasite"/>
        </authorList>
    </citation>
    <scope>IDENTIFICATION</scope>
</reference>
<keyword evidence="1" id="KW-1185">Reference proteome</keyword>
<name>A0A1I7ZW26_9BILA</name>